<dbReference type="SUPFAM" id="SSF140860">
    <property type="entry name" value="Pseudo ankyrin repeat-like"/>
    <property type="match status" value="1"/>
</dbReference>
<proteinExistence type="predicted"/>
<accession>A0A6L3N5J2</accession>
<dbReference type="InterPro" id="IPR036770">
    <property type="entry name" value="Ankyrin_rpt-contain_sf"/>
</dbReference>
<gene>
    <name evidence="1" type="ORF">F7R25_04120</name>
</gene>
<dbReference type="EMBL" id="VZOK01000004">
    <property type="protein sequence ID" value="KAB0640691.1"/>
    <property type="molecule type" value="Genomic_DNA"/>
</dbReference>
<evidence type="ECO:0008006" key="3">
    <source>
        <dbReference type="Google" id="ProtNLM"/>
    </source>
</evidence>
<sequence>MSNTNYEYLVSRNADMANDGSHDDYEYINTEKYYLDAAGTGDLKMVERLHDEVSPHIPEPYINGKGEWAKDNPKYQSKEEIQDAALLEAANNGHLKVAQFLVDKGIKPEIALNSTNDEVKQWANSHVMNNKLTNELKEKDSYEEMMRKLGVEHKAKQEQTITRAGRTKM</sequence>
<reference evidence="1 2" key="1">
    <citation type="submission" date="2019-09" db="EMBL/GenBank/DDBJ databases">
        <title>Draft genome sequences of 48 bacterial type strains from the CCUG.</title>
        <authorList>
            <person name="Tunovic T."/>
            <person name="Pineiro-Iglesias B."/>
            <person name="Unosson C."/>
            <person name="Inganas E."/>
            <person name="Ohlen M."/>
            <person name="Cardew S."/>
            <person name="Jensie-Markopoulos S."/>
            <person name="Salva-Serra F."/>
            <person name="Jaen-Luchoro D."/>
            <person name="Karlsson R."/>
            <person name="Svensson-Stadler L."/>
            <person name="Chun J."/>
            <person name="Moore E."/>
        </authorList>
    </citation>
    <scope>NUCLEOTIDE SEQUENCE [LARGE SCALE GENOMIC DNA]</scope>
    <source>
        <strain evidence="1 2">CCUG 65686</strain>
    </source>
</reference>
<dbReference type="Gene3D" id="1.25.40.20">
    <property type="entry name" value="Ankyrin repeat-containing domain"/>
    <property type="match status" value="1"/>
</dbReference>
<evidence type="ECO:0000313" key="2">
    <source>
        <dbReference type="Proteomes" id="UP000473470"/>
    </source>
</evidence>
<dbReference type="Proteomes" id="UP000473470">
    <property type="component" value="Unassembled WGS sequence"/>
</dbReference>
<organism evidence="1 2">
    <name type="scientific">Burkholderia stagnalis</name>
    <dbReference type="NCBI Taxonomy" id="1503054"/>
    <lineage>
        <taxon>Bacteria</taxon>
        <taxon>Pseudomonadati</taxon>
        <taxon>Pseudomonadota</taxon>
        <taxon>Betaproteobacteria</taxon>
        <taxon>Burkholderiales</taxon>
        <taxon>Burkholderiaceae</taxon>
        <taxon>Burkholderia</taxon>
        <taxon>Burkholderia cepacia complex</taxon>
    </lineage>
</organism>
<dbReference type="RefSeq" id="WP_150998477.1">
    <property type="nucleotide sequence ID" value="NZ_CABVPM010000001.1"/>
</dbReference>
<comment type="caution">
    <text evidence="1">The sequence shown here is derived from an EMBL/GenBank/DDBJ whole genome shotgun (WGS) entry which is preliminary data.</text>
</comment>
<evidence type="ECO:0000313" key="1">
    <source>
        <dbReference type="EMBL" id="KAB0640691.1"/>
    </source>
</evidence>
<name>A0A6L3N5J2_9BURK</name>
<protein>
    <recommendedName>
        <fullName evidence="3">Ankyrin repeat domain-containing protein</fullName>
    </recommendedName>
</protein>
<dbReference type="AlphaFoldDB" id="A0A6L3N5J2"/>